<evidence type="ECO:0000313" key="3">
    <source>
        <dbReference type="Proteomes" id="UP000029558"/>
    </source>
</evidence>
<dbReference type="RefSeq" id="WP_027242840.1">
    <property type="nucleotide sequence ID" value="NZ_CP012508.1"/>
</dbReference>
<dbReference type="Gene3D" id="3.40.50.300">
    <property type="entry name" value="P-loop containing nucleotide triphosphate hydrolases"/>
    <property type="match status" value="1"/>
</dbReference>
<dbReference type="InterPro" id="IPR050678">
    <property type="entry name" value="DNA_Partitioning_ATPase"/>
</dbReference>
<accession>A0A1L6TAC9</accession>
<comment type="similarity">
    <text evidence="1">To B.subtilis soj.</text>
</comment>
<dbReference type="Proteomes" id="UP000029558">
    <property type="component" value="Chromosome"/>
</dbReference>
<dbReference type="EMBL" id="CP012508">
    <property type="protein sequence ID" value="ALB22206.1"/>
    <property type="molecule type" value="Genomic_DNA"/>
</dbReference>
<gene>
    <name evidence="2" type="primary">cobQ</name>
    <name evidence="2" type="ORF">KU39_1023</name>
</gene>
<dbReference type="PANTHER" id="PTHR13696:SF69">
    <property type="entry name" value="PLASMID PARTITIONING PROTEIN-RELATED"/>
    <property type="match status" value="1"/>
</dbReference>
<dbReference type="Pfam" id="PF13614">
    <property type="entry name" value="AAA_31"/>
    <property type="match status" value="1"/>
</dbReference>
<evidence type="ECO:0000313" key="2">
    <source>
        <dbReference type="EMBL" id="ALB22206.1"/>
    </source>
</evidence>
<dbReference type="OrthoDB" id="9815116at2"/>
<evidence type="ECO:0000256" key="1">
    <source>
        <dbReference type="ARBA" id="ARBA00060876"/>
    </source>
</evidence>
<dbReference type="AlphaFoldDB" id="A0A1L6TAC9"/>
<dbReference type="SUPFAM" id="SSF52540">
    <property type="entry name" value="P-loop containing nucleoside triphosphate hydrolases"/>
    <property type="match status" value="1"/>
</dbReference>
<dbReference type="PANTHER" id="PTHR13696">
    <property type="entry name" value="P-LOOP CONTAINING NUCLEOSIDE TRIPHOSPHATE HYDROLASE"/>
    <property type="match status" value="1"/>
</dbReference>
<reference evidence="2 3" key="1">
    <citation type="journal article" date="2014" name="Genome Announc.">
        <title>Comparative Genome Analysis of Two Isolates of the Fish Pathogen Piscirickettsia salmonis from Different Hosts Reveals Major Differences in Virulence-Associated Secretion Systems.</title>
        <authorList>
            <person name="Bohle H."/>
            <person name="Henriquez P."/>
            <person name="Grothusen H."/>
            <person name="Navas E."/>
            <person name="Sandoval A."/>
            <person name="Bustamante F."/>
            <person name="Bustos P."/>
            <person name="Mancilla M."/>
        </authorList>
    </citation>
    <scope>NUCLEOTIDE SEQUENCE [LARGE SCALE GENOMIC DNA]</scope>
    <source>
        <strain evidence="3">B1-32597</strain>
    </source>
</reference>
<dbReference type="CDD" id="cd02042">
    <property type="entry name" value="ParAB_family"/>
    <property type="match status" value="1"/>
</dbReference>
<proteinExistence type="predicted"/>
<protein>
    <submittedName>
        <fullName evidence="2">Cobalamin biosynthesis protein CobQ</fullName>
    </submittedName>
</protein>
<dbReference type="InterPro" id="IPR025669">
    <property type="entry name" value="AAA_dom"/>
</dbReference>
<sequence length="273" mass="30145">MKIWTVANQKGGVGKTTTAVTLGGILASQGKRVLLLDLDPHGSLTSYLGYSPDKVEKGAYELFLQKGRMSAALGDQIIKRTNFADLWLIPASITLATLDRQLGTQEGMGLLITKALKKLRARYDYVIIDCPPILGVLMVNALAACEKVIIPAQTEFLALKGLERMIDTLAMVKKTKSFNFSTVILPTMFDRRTSAALGSLKILEEQYKKWLWRLPVPVDTKLREASQKGVPISQLYPQSRGLYVYQQFLDYLLESGAGSEMAQPLMSDPGVFV</sequence>
<name>A0A1L6TAC9_PISSA</name>
<dbReference type="InterPro" id="IPR027417">
    <property type="entry name" value="P-loop_NTPase"/>
</dbReference>
<organism evidence="2 3">
    <name type="scientific">Piscirickettsia salmonis</name>
    <dbReference type="NCBI Taxonomy" id="1238"/>
    <lineage>
        <taxon>Bacteria</taxon>
        <taxon>Pseudomonadati</taxon>
        <taxon>Pseudomonadota</taxon>
        <taxon>Gammaproteobacteria</taxon>
        <taxon>Thiotrichales</taxon>
        <taxon>Piscirickettsiaceae</taxon>
        <taxon>Piscirickettsia</taxon>
    </lineage>
</organism>
<dbReference type="FunFam" id="3.40.50.300:FF:000285">
    <property type="entry name" value="Sporulation initiation inhibitor Soj"/>
    <property type="match status" value="1"/>
</dbReference>